<sequence length="198" mass="21768">MSADRLRLGIIVGSMRDGRLGPTVARWIAAEAERDGEFDLDVIDLREADLPVVTPDFGADPEPAVAARRDALGERLDAADAFVVVTPEYNHGAPAGLKSAIDWFLKEWQAKPVAFVSYGGISGGLRAVEHLRQVFAEVHATTIRETVSFHDAWSHWDTQGNWPKDPERANAAAKVMLVQLAWWARALKDAKQSQPYPG</sequence>
<dbReference type="AlphaFoldDB" id="A0A6I4W3L9"/>
<dbReference type="GO" id="GO:0010181">
    <property type="term" value="F:FMN binding"/>
    <property type="evidence" value="ECO:0007669"/>
    <property type="project" value="TreeGrafter"/>
</dbReference>
<evidence type="ECO:0000313" key="3">
    <source>
        <dbReference type="Proteomes" id="UP000431901"/>
    </source>
</evidence>
<dbReference type="InterPro" id="IPR005025">
    <property type="entry name" value="FMN_Rdtase-like_dom"/>
</dbReference>
<gene>
    <name evidence="2" type="ORF">GQ466_03145</name>
</gene>
<organism evidence="2 3">
    <name type="scientific">Actinomadura rayongensis</name>
    <dbReference type="NCBI Taxonomy" id="1429076"/>
    <lineage>
        <taxon>Bacteria</taxon>
        <taxon>Bacillati</taxon>
        <taxon>Actinomycetota</taxon>
        <taxon>Actinomycetes</taxon>
        <taxon>Streptosporangiales</taxon>
        <taxon>Thermomonosporaceae</taxon>
        <taxon>Actinomadura</taxon>
    </lineage>
</organism>
<protein>
    <submittedName>
        <fullName evidence="2">NADPH-dependent FMN reductase</fullName>
    </submittedName>
</protein>
<dbReference type="Gene3D" id="3.40.50.360">
    <property type="match status" value="1"/>
</dbReference>
<dbReference type="GO" id="GO:0005829">
    <property type="term" value="C:cytosol"/>
    <property type="evidence" value="ECO:0007669"/>
    <property type="project" value="TreeGrafter"/>
</dbReference>
<name>A0A6I4W3L9_9ACTN</name>
<dbReference type="PANTHER" id="PTHR30543:SF21">
    <property type="entry name" value="NAD(P)H-DEPENDENT FMN REDUCTASE LOT6"/>
    <property type="match status" value="1"/>
</dbReference>
<dbReference type="Pfam" id="PF03358">
    <property type="entry name" value="FMN_red"/>
    <property type="match status" value="1"/>
</dbReference>
<proteinExistence type="predicted"/>
<dbReference type="OrthoDB" id="9812295at2"/>
<dbReference type="PANTHER" id="PTHR30543">
    <property type="entry name" value="CHROMATE REDUCTASE"/>
    <property type="match status" value="1"/>
</dbReference>
<accession>A0A6I4W3L9</accession>
<comment type="caution">
    <text evidence="2">The sequence shown here is derived from an EMBL/GenBank/DDBJ whole genome shotgun (WGS) entry which is preliminary data.</text>
</comment>
<evidence type="ECO:0000313" key="2">
    <source>
        <dbReference type="EMBL" id="MXQ63025.1"/>
    </source>
</evidence>
<dbReference type="InterPro" id="IPR029039">
    <property type="entry name" value="Flavoprotein-like_sf"/>
</dbReference>
<keyword evidence="3" id="KW-1185">Reference proteome</keyword>
<reference evidence="2 3" key="1">
    <citation type="submission" date="2019-12" db="EMBL/GenBank/DDBJ databases">
        <title>Nocardia macrotermitis sp. nov. and Nocardia aurantia sp. nov., isolated from the gut of the fungus growing-termite Macrotermes natalensis.</title>
        <authorList>
            <person name="Christine B."/>
            <person name="Rene B."/>
        </authorList>
    </citation>
    <scope>NUCLEOTIDE SEQUENCE [LARGE SCALE GENOMIC DNA]</scope>
    <source>
        <strain evidence="2 3">DSM 102126</strain>
    </source>
</reference>
<dbReference type="EMBL" id="WUTW01000001">
    <property type="protein sequence ID" value="MXQ63025.1"/>
    <property type="molecule type" value="Genomic_DNA"/>
</dbReference>
<evidence type="ECO:0000259" key="1">
    <source>
        <dbReference type="Pfam" id="PF03358"/>
    </source>
</evidence>
<dbReference type="Proteomes" id="UP000431901">
    <property type="component" value="Unassembled WGS sequence"/>
</dbReference>
<feature type="domain" description="NADPH-dependent FMN reductase-like" evidence="1">
    <location>
        <begin position="7"/>
        <end position="153"/>
    </location>
</feature>
<dbReference type="InterPro" id="IPR050712">
    <property type="entry name" value="NAD(P)H-dep_reductase"/>
</dbReference>
<dbReference type="GO" id="GO:0016491">
    <property type="term" value="F:oxidoreductase activity"/>
    <property type="evidence" value="ECO:0007669"/>
    <property type="project" value="InterPro"/>
</dbReference>
<dbReference type="RefSeq" id="WP_161101237.1">
    <property type="nucleotide sequence ID" value="NZ_JBHLYI010000002.1"/>
</dbReference>
<dbReference type="SUPFAM" id="SSF52218">
    <property type="entry name" value="Flavoproteins"/>
    <property type="match status" value="1"/>
</dbReference>